<keyword evidence="4" id="KW-1185">Reference proteome</keyword>
<proteinExistence type="predicted"/>
<dbReference type="GeneID" id="34607341"/>
<dbReference type="AlphaFoldDB" id="A0A1L9S5Z1"/>
<dbReference type="OrthoDB" id="2104739at2759"/>
<reference evidence="4" key="1">
    <citation type="journal article" date="2017" name="Genome Biol.">
        <title>Comparative genomics reveals high biological diversity and specific adaptations in the industrially and medically important fungal genus Aspergillus.</title>
        <authorList>
            <person name="de Vries R.P."/>
            <person name="Riley R."/>
            <person name="Wiebenga A."/>
            <person name="Aguilar-Osorio G."/>
            <person name="Amillis S."/>
            <person name="Uchima C.A."/>
            <person name="Anderluh G."/>
            <person name="Asadollahi M."/>
            <person name="Askin M."/>
            <person name="Barry K."/>
            <person name="Battaglia E."/>
            <person name="Bayram O."/>
            <person name="Benocci T."/>
            <person name="Braus-Stromeyer S.A."/>
            <person name="Caldana C."/>
            <person name="Canovas D."/>
            <person name="Cerqueira G.C."/>
            <person name="Chen F."/>
            <person name="Chen W."/>
            <person name="Choi C."/>
            <person name="Clum A."/>
            <person name="Dos Santos R.A."/>
            <person name="Damasio A.R."/>
            <person name="Diallinas G."/>
            <person name="Emri T."/>
            <person name="Fekete E."/>
            <person name="Flipphi M."/>
            <person name="Freyberg S."/>
            <person name="Gallo A."/>
            <person name="Gournas C."/>
            <person name="Habgood R."/>
            <person name="Hainaut M."/>
            <person name="Harispe M.L."/>
            <person name="Henrissat B."/>
            <person name="Hilden K.S."/>
            <person name="Hope R."/>
            <person name="Hossain A."/>
            <person name="Karabika E."/>
            <person name="Karaffa L."/>
            <person name="Karanyi Z."/>
            <person name="Krasevec N."/>
            <person name="Kuo A."/>
            <person name="Kusch H."/>
            <person name="LaButti K."/>
            <person name="Lagendijk E.L."/>
            <person name="Lapidus A."/>
            <person name="Levasseur A."/>
            <person name="Lindquist E."/>
            <person name="Lipzen A."/>
            <person name="Logrieco A.F."/>
            <person name="MacCabe A."/>
            <person name="Maekelae M.R."/>
            <person name="Malavazi I."/>
            <person name="Melin P."/>
            <person name="Meyer V."/>
            <person name="Mielnichuk N."/>
            <person name="Miskei M."/>
            <person name="Molnar A.P."/>
            <person name="Mule G."/>
            <person name="Ngan C.Y."/>
            <person name="Orejas M."/>
            <person name="Orosz E."/>
            <person name="Ouedraogo J.P."/>
            <person name="Overkamp K.M."/>
            <person name="Park H.-S."/>
            <person name="Perrone G."/>
            <person name="Piumi F."/>
            <person name="Punt P.J."/>
            <person name="Ram A.F."/>
            <person name="Ramon A."/>
            <person name="Rauscher S."/>
            <person name="Record E."/>
            <person name="Riano-Pachon D.M."/>
            <person name="Robert V."/>
            <person name="Roehrig J."/>
            <person name="Ruller R."/>
            <person name="Salamov A."/>
            <person name="Salih N.S."/>
            <person name="Samson R.A."/>
            <person name="Sandor E."/>
            <person name="Sanguinetti M."/>
            <person name="Schuetze T."/>
            <person name="Sepcic K."/>
            <person name="Shelest E."/>
            <person name="Sherlock G."/>
            <person name="Sophianopoulou V."/>
            <person name="Squina F.M."/>
            <person name="Sun H."/>
            <person name="Susca A."/>
            <person name="Todd R.B."/>
            <person name="Tsang A."/>
            <person name="Unkles S.E."/>
            <person name="van de Wiele N."/>
            <person name="van Rossen-Uffink D."/>
            <person name="Oliveira J.V."/>
            <person name="Vesth T.C."/>
            <person name="Visser J."/>
            <person name="Yu J.-H."/>
            <person name="Zhou M."/>
            <person name="Andersen M.R."/>
            <person name="Archer D.B."/>
            <person name="Baker S.E."/>
            <person name="Benoit I."/>
            <person name="Brakhage A.A."/>
            <person name="Braus G.H."/>
            <person name="Fischer R."/>
            <person name="Frisvad J.C."/>
            <person name="Goldman G.H."/>
            <person name="Houbraken J."/>
            <person name="Oakley B."/>
            <person name="Pocsi I."/>
            <person name="Scazzocchio C."/>
            <person name="Seiboth B."/>
            <person name="vanKuyk P.A."/>
            <person name="Wortman J."/>
            <person name="Dyer P.S."/>
            <person name="Grigoriev I.V."/>
        </authorList>
    </citation>
    <scope>NUCLEOTIDE SEQUENCE [LARGE SCALE GENOMIC DNA]</scope>
    <source>
        <strain evidence="4">CBS 506.65</strain>
    </source>
</reference>
<dbReference type="InterPro" id="IPR003615">
    <property type="entry name" value="HNH_nuc"/>
</dbReference>
<dbReference type="Proteomes" id="UP000184188">
    <property type="component" value="Unassembled WGS sequence"/>
</dbReference>
<evidence type="ECO:0000313" key="3">
    <source>
        <dbReference type="EMBL" id="OJJ42581.1"/>
    </source>
</evidence>
<accession>A0A1L9S5Z1</accession>
<gene>
    <name evidence="3" type="ORF">ASPZODRAFT_104994</name>
</gene>
<dbReference type="RefSeq" id="XP_022577091.1">
    <property type="nucleotide sequence ID" value="XM_022720876.1"/>
</dbReference>
<protein>
    <recommendedName>
        <fullName evidence="2">HNH nuclease domain-containing protein</fullName>
    </recommendedName>
</protein>
<feature type="compositionally biased region" description="Polar residues" evidence="1">
    <location>
        <begin position="27"/>
        <end position="39"/>
    </location>
</feature>
<evidence type="ECO:0000256" key="1">
    <source>
        <dbReference type="SAM" id="MobiDB-lite"/>
    </source>
</evidence>
<dbReference type="EMBL" id="KV878358">
    <property type="protein sequence ID" value="OJJ42581.1"/>
    <property type="molecule type" value="Genomic_DNA"/>
</dbReference>
<feature type="compositionally biased region" description="Basic and acidic residues" evidence="1">
    <location>
        <begin position="1"/>
        <end position="13"/>
    </location>
</feature>
<sequence>MERSTKRQRRDSPQKSTEAADAPRSILRQSARIQKSQEAQPKASLREESSLATVSTPDILDAGAWEALKAQAQEILSKYSPSKGSTDAKLITTYQALLEFLPEGGREAIARDVVKAQGSDQLFDAFKNVVTCLLTPMRAAGGKTPTMSSPFSENQEGELTERAKLTKPQVRSQQFIDGCFARDDKKCVASQFLDEEEWEKRGEPSDAVYGRLEAAHIIPFSFGMFEKSTASRDRASSMWAMIHRCFPSTHQTLRSTTIDNLENGILLHKTIHDDFGRFQCAFRPTDTPNTYVFVHYKRFSIEMKPFAPDGVEITFKKAPGCEDLPLPCREYIDCHYRLAEVFHASGMGEEIDRHLRRWEEMKQEADEFYLAEDGSSDIDFILRVAFWDVHC</sequence>
<feature type="domain" description="HNH nuclease" evidence="2">
    <location>
        <begin position="196"/>
        <end position="282"/>
    </location>
</feature>
<evidence type="ECO:0000259" key="2">
    <source>
        <dbReference type="Pfam" id="PF13391"/>
    </source>
</evidence>
<feature type="region of interest" description="Disordered" evidence="1">
    <location>
        <begin position="1"/>
        <end position="52"/>
    </location>
</feature>
<organism evidence="3 4">
    <name type="scientific">Penicilliopsis zonata CBS 506.65</name>
    <dbReference type="NCBI Taxonomy" id="1073090"/>
    <lineage>
        <taxon>Eukaryota</taxon>
        <taxon>Fungi</taxon>
        <taxon>Dikarya</taxon>
        <taxon>Ascomycota</taxon>
        <taxon>Pezizomycotina</taxon>
        <taxon>Eurotiomycetes</taxon>
        <taxon>Eurotiomycetidae</taxon>
        <taxon>Eurotiales</taxon>
        <taxon>Aspergillaceae</taxon>
        <taxon>Penicilliopsis</taxon>
    </lineage>
</organism>
<dbReference type="VEuPathDB" id="FungiDB:ASPZODRAFT_104994"/>
<name>A0A1L9S5Z1_9EURO</name>
<dbReference type="STRING" id="1073090.A0A1L9S5Z1"/>
<dbReference type="Pfam" id="PF13391">
    <property type="entry name" value="HNH_2"/>
    <property type="match status" value="1"/>
</dbReference>
<evidence type="ECO:0000313" key="4">
    <source>
        <dbReference type="Proteomes" id="UP000184188"/>
    </source>
</evidence>